<dbReference type="InterPro" id="IPR036291">
    <property type="entry name" value="NAD(P)-bd_dom_sf"/>
</dbReference>
<dbReference type="AlphaFoldDB" id="W4VPT2"/>
<protein>
    <submittedName>
        <fullName evidence="1">Oxidoreductase domain protein</fullName>
    </submittedName>
</protein>
<dbReference type="Gene3D" id="3.40.50.720">
    <property type="entry name" value="NAD(P)-binding Rossmann-like Domain"/>
    <property type="match status" value="1"/>
</dbReference>
<gene>
    <name evidence="1" type="ORF">JCM21714_4043</name>
</gene>
<keyword evidence="2" id="KW-1185">Reference proteome</keyword>
<dbReference type="eggNOG" id="COG0673">
    <property type="taxonomic scope" value="Bacteria"/>
</dbReference>
<proteinExistence type="predicted"/>
<organism evidence="1 2">
    <name type="scientific">Gracilibacillus boraciitolerans JCM 21714</name>
    <dbReference type="NCBI Taxonomy" id="1298598"/>
    <lineage>
        <taxon>Bacteria</taxon>
        <taxon>Bacillati</taxon>
        <taxon>Bacillota</taxon>
        <taxon>Bacilli</taxon>
        <taxon>Bacillales</taxon>
        <taxon>Bacillaceae</taxon>
        <taxon>Gracilibacillus</taxon>
    </lineage>
</organism>
<dbReference type="SUPFAM" id="SSF51735">
    <property type="entry name" value="NAD(P)-binding Rossmann-fold domains"/>
    <property type="match status" value="1"/>
</dbReference>
<reference evidence="1 2" key="1">
    <citation type="journal article" date="2014" name="Genome Announc.">
        <title>Draft Genome Sequence of the Boron-Tolerant and Moderately Halotolerant Bacterium Gracilibacillus boraciitolerans JCM 21714T.</title>
        <authorList>
            <person name="Ahmed I."/>
            <person name="Oshima K."/>
            <person name="Suda W."/>
            <person name="Kitamura K."/>
            <person name="Iida T."/>
            <person name="Ohmori Y."/>
            <person name="Fujiwara T."/>
            <person name="Hattori M."/>
            <person name="Ohkuma M."/>
        </authorList>
    </citation>
    <scope>NUCLEOTIDE SEQUENCE [LARGE SCALE GENOMIC DNA]</scope>
    <source>
        <strain evidence="1 2">JCM 21714</strain>
    </source>
</reference>
<accession>W4VPT2</accession>
<comment type="caution">
    <text evidence="1">The sequence shown here is derived from an EMBL/GenBank/DDBJ whole genome shotgun (WGS) entry which is preliminary data.</text>
</comment>
<evidence type="ECO:0000313" key="1">
    <source>
        <dbReference type="EMBL" id="GAE94848.1"/>
    </source>
</evidence>
<dbReference type="Gene3D" id="3.30.360.10">
    <property type="entry name" value="Dihydrodipicolinate Reductase, domain 2"/>
    <property type="match status" value="1"/>
</dbReference>
<dbReference type="Proteomes" id="UP000019102">
    <property type="component" value="Unassembled WGS sequence"/>
</dbReference>
<name>W4VPT2_9BACI</name>
<evidence type="ECO:0000313" key="2">
    <source>
        <dbReference type="Proteomes" id="UP000019102"/>
    </source>
</evidence>
<dbReference type="EMBL" id="BAVS01000032">
    <property type="protein sequence ID" value="GAE94848.1"/>
    <property type="molecule type" value="Genomic_DNA"/>
</dbReference>
<dbReference type="STRING" id="1298598.JCM21714_4043"/>
<sequence>MDWFSNLVQEKPKPVCDKGDFIFAAIGLEHGHINNMCSKLIEAGGVLKWVYDNDLKKLDAFIKKFPTCSIAKSQQEIMQDSEVHMVVSAAVPSERYKIGIKTMEHEKDFFTAETPFTQLSQLEQVNQVIKQTKRKYAVNYSERVSDESAIFAGRLLECGAIGRVVQVLGMGPHRLNLPSRPDWFFY</sequence>